<sequence length="283" mass="31313">MGGFSGRFMVHCLPAFQQLRKGPVDCKWNGKERMTHSVDQNRSSASSFRSISHQAAPGVPTSLSVLPFADRRRGGVCGVPWAVVALTLLGNFCSGIGTRGYRQPQRESLEITQDALEGQDVITERSSRYDTKEQRYTQTRCLVHTAQKGAHYNARKPWKTSIPRGTQQRQAQVRSAGRQMHNKNEEAWIAVNNPAQLAMARGRLTVERGETKSGGGESGFVFLSDRNVYGWGAGEGQSSAVQPCFNVAPPAGRAPIVHQRRKSISVLVAEIFQEYELVAWIRT</sequence>
<keyword evidence="2" id="KW-1185">Reference proteome</keyword>
<evidence type="ECO:0000313" key="1">
    <source>
        <dbReference type="EMBL" id="KAI9509982.1"/>
    </source>
</evidence>
<evidence type="ECO:0000313" key="2">
    <source>
        <dbReference type="Proteomes" id="UP001207468"/>
    </source>
</evidence>
<proteinExistence type="predicted"/>
<protein>
    <submittedName>
        <fullName evidence="1">Uncharacterized protein</fullName>
    </submittedName>
</protein>
<dbReference type="Proteomes" id="UP001207468">
    <property type="component" value="Unassembled WGS sequence"/>
</dbReference>
<reference evidence="1" key="1">
    <citation type="submission" date="2021-03" db="EMBL/GenBank/DDBJ databases">
        <title>Evolutionary priming and transition to the ectomycorrhizal habit in an iconic lineage of mushroom-forming fungi: is preadaptation a requirement?</title>
        <authorList>
            <consortium name="DOE Joint Genome Institute"/>
            <person name="Looney B.P."/>
            <person name="Miyauchi S."/>
            <person name="Morin E."/>
            <person name="Drula E."/>
            <person name="Courty P.E."/>
            <person name="Chicoki N."/>
            <person name="Fauchery L."/>
            <person name="Kohler A."/>
            <person name="Kuo A."/>
            <person name="LaButti K."/>
            <person name="Pangilinan J."/>
            <person name="Lipzen A."/>
            <person name="Riley R."/>
            <person name="Andreopoulos W."/>
            <person name="He G."/>
            <person name="Johnson J."/>
            <person name="Barry K.W."/>
            <person name="Grigoriev I.V."/>
            <person name="Nagy L."/>
            <person name="Hibbett D."/>
            <person name="Henrissat B."/>
            <person name="Matheny P.B."/>
            <person name="Labbe J."/>
            <person name="Martin A.F."/>
        </authorList>
    </citation>
    <scope>NUCLEOTIDE SEQUENCE</scope>
    <source>
        <strain evidence="1">BPL698</strain>
    </source>
</reference>
<organism evidence="1 2">
    <name type="scientific">Russula earlei</name>
    <dbReference type="NCBI Taxonomy" id="71964"/>
    <lineage>
        <taxon>Eukaryota</taxon>
        <taxon>Fungi</taxon>
        <taxon>Dikarya</taxon>
        <taxon>Basidiomycota</taxon>
        <taxon>Agaricomycotina</taxon>
        <taxon>Agaricomycetes</taxon>
        <taxon>Russulales</taxon>
        <taxon>Russulaceae</taxon>
        <taxon>Russula</taxon>
    </lineage>
</organism>
<accession>A0ACC0UFW5</accession>
<comment type="caution">
    <text evidence="1">The sequence shown here is derived from an EMBL/GenBank/DDBJ whole genome shotgun (WGS) entry which is preliminary data.</text>
</comment>
<name>A0ACC0UFW5_9AGAM</name>
<dbReference type="EMBL" id="JAGFNK010000051">
    <property type="protein sequence ID" value="KAI9509982.1"/>
    <property type="molecule type" value="Genomic_DNA"/>
</dbReference>
<gene>
    <name evidence="1" type="ORF">F5148DRAFT_1147879</name>
</gene>